<feature type="transmembrane region" description="Helical" evidence="1">
    <location>
        <begin position="35"/>
        <end position="53"/>
    </location>
</feature>
<evidence type="ECO:0000313" key="3">
    <source>
        <dbReference type="Proteomes" id="UP000011834"/>
    </source>
</evidence>
<evidence type="ECO:0000313" key="2">
    <source>
        <dbReference type="EMBL" id="AGG31856.1"/>
    </source>
</evidence>
<gene>
    <name evidence="2" type="ORF">MU9_2811</name>
</gene>
<dbReference type="KEGG" id="mmk:MU9_2811"/>
<keyword evidence="1" id="KW-1133">Transmembrane helix</keyword>
<dbReference type="EMBL" id="CP004345">
    <property type="protein sequence ID" value="AGG31856.1"/>
    <property type="molecule type" value="Genomic_DNA"/>
</dbReference>
<reference evidence="2 3" key="1">
    <citation type="journal article" date="2012" name="BMC Genomics">
        <title>Whole-genome sequencing and identification of Morganella morganii KT pathogenicity-related genes.</title>
        <authorList>
            <person name="Chen Y.T."/>
            <person name="Peng H.L."/>
            <person name="Shia W.C."/>
            <person name="Hsu F.R."/>
            <person name="Ken C.F."/>
            <person name="Tsao Y.M."/>
            <person name="Chen C.H."/>
            <person name="Liu C.E."/>
            <person name="Hsieh M.F."/>
            <person name="Chen H.C."/>
            <person name="Tang C.Y."/>
            <person name="Ku T.H."/>
        </authorList>
    </citation>
    <scope>NUCLEOTIDE SEQUENCE [LARGE SCALE GENOMIC DNA]</scope>
    <source>
        <strain evidence="2 3">KT</strain>
    </source>
</reference>
<keyword evidence="1" id="KW-0812">Transmembrane</keyword>
<accession>M1SPU5</accession>
<keyword evidence="1" id="KW-0472">Membrane</keyword>
<protein>
    <submittedName>
        <fullName evidence="2">Uncharacterized protein</fullName>
    </submittedName>
</protein>
<keyword evidence="3" id="KW-1185">Reference proteome</keyword>
<organism evidence="2 3">
    <name type="scientific">Morganella morganii subsp. morganii KT</name>
    <dbReference type="NCBI Taxonomy" id="1124991"/>
    <lineage>
        <taxon>Bacteria</taxon>
        <taxon>Pseudomonadati</taxon>
        <taxon>Pseudomonadota</taxon>
        <taxon>Gammaproteobacteria</taxon>
        <taxon>Enterobacterales</taxon>
        <taxon>Morganellaceae</taxon>
        <taxon>Morganella</taxon>
    </lineage>
</organism>
<evidence type="ECO:0000256" key="1">
    <source>
        <dbReference type="SAM" id="Phobius"/>
    </source>
</evidence>
<name>M1SPU5_MORMO</name>
<sequence length="54" mass="6062">MITTTKICGEIMNVQFQHKLTGESVMRHSRKKHTCADKVALIVSLIALVLIIIK</sequence>
<dbReference type="HOGENOM" id="CLU_3045498_0_0_6"/>
<dbReference type="AlphaFoldDB" id="M1SPU5"/>
<proteinExistence type="predicted"/>
<dbReference type="Proteomes" id="UP000011834">
    <property type="component" value="Chromosome"/>
</dbReference>